<protein>
    <recommendedName>
        <fullName evidence="1">Peptidase S33 tripeptidyl aminopeptidase-like C-terminal domain-containing protein</fullName>
    </recommendedName>
</protein>
<keyword evidence="3" id="KW-1185">Reference proteome</keyword>
<evidence type="ECO:0000313" key="3">
    <source>
        <dbReference type="Proteomes" id="UP000036464"/>
    </source>
</evidence>
<reference evidence="2 3" key="1">
    <citation type="submission" date="2015-05" db="EMBL/GenBank/DDBJ databases">
        <title>Genome sequence of Mycobacterium heraklionense Davo strain.</title>
        <authorList>
            <person name="Greninger A.L."/>
            <person name="Cunningham G."/>
            <person name="Miller S."/>
        </authorList>
    </citation>
    <scope>NUCLEOTIDE SEQUENCE [LARGE SCALE GENOMIC DNA]</scope>
    <source>
        <strain evidence="2 3">Davo</strain>
    </source>
</reference>
<dbReference type="Pfam" id="PF08386">
    <property type="entry name" value="Abhydrolase_4"/>
    <property type="match status" value="1"/>
</dbReference>
<sequence>MGPRWQLGAPPTSPVLVIRGECDRVVPPQIAPKTAARYQQGTYVQVSGSDHLVFSGEALPVTMGLIDDWRRR</sequence>
<dbReference type="Proteomes" id="UP000036464">
    <property type="component" value="Unassembled WGS sequence"/>
</dbReference>
<evidence type="ECO:0000259" key="1">
    <source>
        <dbReference type="Pfam" id="PF08386"/>
    </source>
</evidence>
<proteinExistence type="predicted"/>
<dbReference type="Gene3D" id="3.40.50.1820">
    <property type="entry name" value="alpha/beta hydrolase"/>
    <property type="match status" value="1"/>
</dbReference>
<dbReference type="SUPFAM" id="SSF53474">
    <property type="entry name" value="alpha/beta-Hydrolases"/>
    <property type="match status" value="1"/>
</dbReference>
<organism evidence="2 3">
    <name type="scientific">Mycolicibacter heraklionensis</name>
    <dbReference type="NCBI Taxonomy" id="512402"/>
    <lineage>
        <taxon>Bacteria</taxon>
        <taxon>Bacillati</taxon>
        <taxon>Actinomycetota</taxon>
        <taxon>Actinomycetes</taxon>
        <taxon>Mycobacteriales</taxon>
        <taxon>Mycobacteriaceae</taxon>
        <taxon>Mycolicibacter</taxon>
    </lineage>
</organism>
<comment type="caution">
    <text evidence="2">The sequence shown here is derived from an EMBL/GenBank/DDBJ whole genome shotgun (WGS) entry which is preliminary data.</text>
</comment>
<accession>A0ABR5FKX4</accession>
<dbReference type="EMBL" id="LDPO01000001">
    <property type="protein sequence ID" value="KLO31684.1"/>
    <property type="molecule type" value="Genomic_DNA"/>
</dbReference>
<evidence type="ECO:0000313" key="2">
    <source>
        <dbReference type="EMBL" id="KLO31684.1"/>
    </source>
</evidence>
<gene>
    <name evidence="2" type="ORF">ABW16_02370</name>
</gene>
<feature type="domain" description="Peptidase S33 tripeptidyl aminopeptidase-like C-terminal" evidence="1">
    <location>
        <begin position="5"/>
        <end position="55"/>
    </location>
</feature>
<dbReference type="InterPro" id="IPR029058">
    <property type="entry name" value="AB_hydrolase_fold"/>
</dbReference>
<dbReference type="RefSeq" id="WP_047317468.1">
    <property type="nucleotide sequence ID" value="NZ_LDPO01000001.1"/>
</dbReference>
<name>A0ABR5FKX4_9MYCO</name>
<dbReference type="InterPro" id="IPR013595">
    <property type="entry name" value="Pept_S33_TAP-like_C"/>
</dbReference>